<proteinExistence type="predicted"/>
<evidence type="ECO:0000313" key="3">
    <source>
        <dbReference type="Proteomes" id="UP000054703"/>
    </source>
</evidence>
<dbReference type="Proteomes" id="UP000054703">
    <property type="component" value="Unassembled WGS sequence"/>
</dbReference>
<gene>
    <name evidence="2" type="ORF">Lsan_3422</name>
</gene>
<evidence type="ECO:0000313" key="2">
    <source>
        <dbReference type="EMBL" id="KTD55870.1"/>
    </source>
</evidence>
<dbReference type="PATRIC" id="fig|45074.5.peg.3672"/>
<reference evidence="2 3" key="1">
    <citation type="submission" date="2015-11" db="EMBL/GenBank/DDBJ databases">
        <title>Genomic analysis of 38 Legionella species identifies large and diverse effector repertoires.</title>
        <authorList>
            <person name="Burstein D."/>
            <person name="Amaro F."/>
            <person name="Zusman T."/>
            <person name="Lifshitz Z."/>
            <person name="Cohen O."/>
            <person name="Gilbert J.A."/>
            <person name="Pupko T."/>
            <person name="Shuman H.A."/>
            <person name="Segal G."/>
        </authorList>
    </citation>
    <scope>NUCLEOTIDE SEQUENCE [LARGE SCALE GENOMIC DNA]</scope>
    <source>
        <strain evidence="2 3">SC-63-C7</strain>
    </source>
</reference>
<keyword evidence="1" id="KW-0175">Coiled coil</keyword>
<feature type="coiled-coil region" evidence="1">
    <location>
        <begin position="99"/>
        <end position="138"/>
    </location>
</feature>
<accession>A0A0W0YH80</accession>
<protein>
    <submittedName>
        <fullName evidence="2">Coiled-coil protein</fullName>
    </submittedName>
</protein>
<keyword evidence="3" id="KW-1185">Reference proteome</keyword>
<dbReference type="EMBL" id="LNYU01000085">
    <property type="protein sequence ID" value="KTD55870.1"/>
    <property type="molecule type" value="Genomic_DNA"/>
</dbReference>
<evidence type="ECO:0000256" key="1">
    <source>
        <dbReference type="SAM" id="Coils"/>
    </source>
</evidence>
<sequence>MREKHIVLMEQQACEYFALSGKEMSDRDLHTEFTALTNKLADDYTQYETILSFAEAAVVGDDEFSKESPYSLHNSENKEREEVPHLKTAISIGQKMIKKKELKEAYLKAAKEGNQLEAENNRREYNHVSEELSELLEKNPEAEKIRQKYALKEMVSFARGNNLDIKKLKPLPKVGSKELRELREKNMSEIVKLQDKDLIKIEGARVFVGGLCTGNQIIPEHYFVELYYGKDDPRNMTLDTFINQRAPVIVSKAVLPGEPHHPGCEGSPSSAENVVLVEVDGLTQGQLDIITRKKREFDVIEAAKHYHQENYKKNSRYDKDIDPTKPQFILNWDNRKHPKRLTEEEQLKIAKQLESPKVEETALRIKARKLEKLKDGFKDYINTLNNRDSNYSYGKVESLFSYVGLSGYSKTQKLDAIEHLINQFEYEDAEPLNKTDIGALTSGTLGKVVETLLSDKELGADLKDKLNLKSGPNLSI</sequence>
<comment type="caution">
    <text evidence="2">The sequence shown here is derived from an EMBL/GenBank/DDBJ whole genome shotgun (WGS) entry which is preliminary data.</text>
</comment>
<dbReference type="AlphaFoldDB" id="A0A0W0YH80"/>
<name>A0A0W0YH80_9GAMM</name>
<organism evidence="2 3">
    <name type="scientific">Legionella santicrucis</name>
    <dbReference type="NCBI Taxonomy" id="45074"/>
    <lineage>
        <taxon>Bacteria</taxon>
        <taxon>Pseudomonadati</taxon>
        <taxon>Pseudomonadota</taxon>
        <taxon>Gammaproteobacteria</taxon>
        <taxon>Legionellales</taxon>
        <taxon>Legionellaceae</taxon>
        <taxon>Legionella</taxon>
    </lineage>
</organism>